<comment type="subunit">
    <text evidence="3">Homodimer.</text>
</comment>
<keyword evidence="6" id="KW-0408">Iron</keyword>
<evidence type="ECO:0000256" key="4">
    <source>
        <dbReference type="ARBA" id="ARBA00022723"/>
    </source>
</evidence>
<evidence type="ECO:0000256" key="8">
    <source>
        <dbReference type="RuleBase" id="RU000414"/>
    </source>
</evidence>
<dbReference type="PANTHER" id="PTHR42769">
    <property type="entry name" value="SUPEROXIDE DISMUTASE"/>
    <property type="match status" value="1"/>
</dbReference>
<dbReference type="InterPro" id="IPR019831">
    <property type="entry name" value="Mn/Fe_SOD_N"/>
</dbReference>
<evidence type="ECO:0000256" key="2">
    <source>
        <dbReference type="ARBA" id="ARBA00008714"/>
    </source>
</evidence>
<dbReference type="PIRSF" id="PIRSF000349">
    <property type="entry name" value="SODismutase"/>
    <property type="match status" value="1"/>
</dbReference>
<dbReference type="PANTHER" id="PTHR42769:SF3">
    <property type="entry name" value="SUPEROXIDE DISMUTASE [FE] 2, CHLOROPLASTIC"/>
    <property type="match status" value="1"/>
</dbReference>
<name>A0A6P6RXN3_9EIME</name>
<keyword evidence="11" id="KW-1185">Reference proteome</keyword>
<dbReference type="OrthoDB" id="239262at2759"/>
<dbReference type="InterPro" id="IPR001189">
    <property type="entry name" value="Mn/Fe_SOD"/>
</dbReference>
<dbReference type="Gene3D" id="3.55.40.20">
    <property type="entry name" value="Iron/manganese superoxide dismutase, C-terminal domain"/>
    <property type="match status" value="1"/>
</dbReference>
<dbReference type="RefSeq" id="XP_026192666.1">
    <property type="nucleotide sequence ID" value="XM_026336881.1"/>
</dbReference>
<evidence type="ECO:0000256" key="1">
    <source>
        <dbReference type="ARBA" id="ARBA00001962"/>
    </source>
</evidence>
<gene>
    <name evidence="12" type="primary">LOC34622923</name>
</gene>
<dbReference type="InterPro" id="IPR019832">
    <property type="entry name" value="Mn/Fe_SOD_C"/>
</dbReference>
<evidence type="ECO:0000259" key="9">
    <source>
        <dbReference type="Pfam" id="PF00081"/>
    </source>
</evidence>
<dbReference type="FunFam" id="1.10.287.990:FF:000002">
    <property type="entry name" value="Superoxide dismutase"/>
    <property type="match status" value="1"/>
</dbReference>
<feature type="binding site" evidence="7">
    <location>
        <position position="182"/>
    </location>
    <ligand>
        <name>Mn(2+)</name>
        <dbReference type="ChEBI" id="CHEBI:29035"/>
    </ligand>
</feature>
<organism evidence="11 12">
    <name type="scientific">Cyclospora cayetanensis</name>
    <dbReference type="NCBI Taxonomy" id="88456"/>
    <lineage>
        <taxon>Eukaryota</taxon>
        <taxon>Sar</taxon>
        <taxon>Alveolata</taxon>
        <taxon>Apicomplexa</taxon>
        <taxon>Conoidasida</taxon>
        <taxon>Coccidia</taxon>
        <taxon>Eucoccidiorida</taxon>
        <taxon>Eimeriorina</taxon>
        <taxon>Eimeriidae</taxon>
        <taxon>Cyclospora</taxon>
    </lineage>
</organism>
<feature type="domain" description="Manganese/iron superoxide dismutase C-terminal" evidence="10">
    <location>
        <begin position="111"/>
        <end position="210"/>
    </location>
</feature>
<dbReference type="Pfam" id="PF00081">
    <property type="entry name" value="Sod_Fe_N"/>
    <property type="match status" value="1"/>
</dbReference>
<proteinExistence type="inferred from homology"/>
<dbReference type="Proteomes" id="UP000515125">
    <property type="component" value="Unplaced"/>
</dbReference>
<comment type="similarity">
    <text evidence="2 8">Belongs to the iron/manganese superoxide dismutase family.</text>
</comment>
<dbReference type="AlphaFoldDB" id="A0A6P6RXN3"/>
<feature type="binding site" evidence="7">
    <location>
        <position position="42"/>
    </location>
    <ligand>
        <name>Mn(2+)</name>
        <dbReference type="ChEBI" id="CHEBI:29035"/>
    </ligand>
</feature>
<sequence>MVCIPALFRTALRLSERFSLPALPYKLDALEPHISKRTLEHHYGKHHQAYVNKLNALVKDSENPAHMKIESIIKTEKGPIYNQAAQVWNHSFYFNCLGPRDEDTSSPLGPTLKRIERDFGSLENFKNEFKEKVLGHFGSGWVWLVYNTSNDKLEFLEGHDAQCPLSIAPRCSPLLCCDVWEHAYYLDTQHDRAKYFENFWSVINWHFVNEQFMNNLLETY</sequence>
<feature type="domain" description="Manganese/iron superoxide dismutase N-terminal" evidence="9">
    <location>
        <begin position="18"/>
        <end position="97"/>
    </location>
</feature>
<dbReference type="InterPro" id="IPR036324">
    <property type="entry name" value="Mn/Fe_SOD_N_sf"/>
</dbReference>
<feature type="binding site" evidence="7">
    <location>
        <position position="178"/>
    </location>
    <ligand>
        <name>Mn(2+)</name>
        <dbReference type="ChEBI" id="CHEBI:29035"/>
    </ligand>
</feature>
<dbReference type="PRINTS" id="PR01703">
    <property type="entry name" value="MNSODISMTASE"/>
</dbReference>
<dbReference type="InterPro" id="IPR036314">
    <property type="entry name" value="SOD_C_sf"/>
</dbReference>
<evidence type="ECO:0000256" key="5">
    <source>
        <dbReference type="ARBA" id="ARBA00023002"/>
    </source>
</evidence>
<dbReference type="Pfam" id="PF02777">
    <property type="entry name" value="Sod_Fe_C"/>
    <property type="match status" value="1"/>
</dbReference>
<dbReference type="GeneID" id="34622923"/>
<dbReference type="Gene3D" id="1.10.287.990">
    <property type="entry name" value="Fe,Mn superoxide dismutase (SOD) domain"/>
    <property type="match status" value="1"/>
</dbReference>
<keyword evidence="5 8" id="KW-0560">Oxidoreductase</keyword>
<dbReference type="GO" id="GO:0004784">
    <property type="term" value="F:superoxide dismutase activity"/>
    <property type="evidence" value="ECO:0007669"/>
    <property type="project" value="UniProtKB-EC"/>
</dbReference>
<evidence type="ECO:0000313" key="12">
    <source>
        <dbReference type="RefSeq" id="XP_026192666.1"/>
    </source>
</evidence>
<dbReference type="GO" id="GO:0046872">
    <property type="term" value="F:metal ion binding"/>
    <property type="evidence" value="ECO:0007669"/>
    <property type="project" value="UniProtKB-KW"/>
</dbReference>
<evidence type="ECO:0000256" key="3">
    <source>
        <dbReference type="ARBA" id="ARBA00011738"/>
    </source>
</evidence>
<comment type="cofactor">
    <cofactor evidence="1">
        <name>Fe cation</name>
        <dbReference type="ChEBI" id="CHEBI:24875"/>
    </cofactor>
</comment>
<evidence type="ECO:0000256" key="7">
    <source>
        <dbReference type="PIRSR" id="PIRSR000349-1"/>
    </source>
</evidence>
<dbReference type="PROSITE" id="PS00088">
    <property type="entry name" value="SOD_MN"/>
    <property type="match status" value="1"/>
</dbReference>
<evidence type="ECO:0000259" key="10">
    <source>
        <dbReference type="Pfam" id="PF02777"/>
    </source>
</evidence>
<dbReference type="SUPFAM" id="SSF54719">
    <property type="entry name" value="Fe,Mn superoxide dismutase (SOD), C-terminal domain"/>
    <property type="match status" value="1"/>
</dbReference>
<accession>A0A6P6RXN3</accession>
<keyword evidence="4 7" id="KW-0479">Metal-binding</keyword>
<comment type="catalytic activity">
    <reaction evidence="8">
        <text>2 superoxide + 2 H(+) = H2O2 + O2</text>
        <dbReference type="Rhea" id="RHEA:20696"/>
        <dbReference type="ChEBI" id="CHEBI:15378"/>
        <dbReference type="ChEBI" id="CHEBI:15379"/>
        <dbReference type="ChEBI" id="CHEBI:16240"/>
        <dbReference type="ChEBI" id="CHEBI:18421"/>
        <dbReference type="EC" id="1.15.1.1"/>
    </reaction>
</comment>
<evidence type="ECO:0000313" key="11">
    <source>
        <dbReference type="Proteomes" id="UP000515125"/>
    </source>
</evidence>
<dbReference type="EC" id="1.15.1.1" evidence="8"/>
<comment type="function">
    <text evidence="8">Destroys radicals which are normally produced within the cells and which are toxic to biological systems.</text>
</comment>
<evidence type="ECO:0000256" key="6">
    <source>
        <dbReference type="ARBA" id="ARBA00023004"/>
    </source>
</evidence>
<dbReference type="InterPro" id="IPR019833">
    <property type="entry name" value="Mn/Fe_SOD_BS"/>
</dbReference>
<feature type="binding site" evidence="7">
    <location>
        <position position="90"/>
    </location>
    <ligand>
        <name>Mn(2+)</name>
        <dbReference type="ChEBI" id="CHEBI:29035"/>
    </ligand>
</feature>
<dbReference type="SUPFAM" id="SSF46609">
    <property type="entry name" value="Fe,Mn superoxide dismutase (SOD), N-terminal domain"/>
    <property type="match status" value="1"/>
</dbReference>
<protein>
    <recommendedName>
        <fullName evidence="8">Superoxide dismutase</fullName>
        <ecNumber evidence="8">1.15.1.1</ecNumber>
    </recommendedName>
</protein>
<reference evidence="12" key="1">
    <citation type="submission" date="2025-08" db="UniProtKB">
        <authorList>
            <consortium name="RefSeq"/>
        </authorList>
    </citation>
    <scope>IDENTIFICATION</scope>
</reference>